<evidence type="ECO:0000313" key="1">
    <source>
        <dbReference type="EMBL" id="JAD30945.1"/>
    </source>
</evidence>
<protein>
    <submittedName>
        <fullName evidence="1">Uncharacterized protein</fullName>
    </submittedName>
</protein>
<dbReference type="AlphaFoldDB" id="A0A0A8Z2G6"/>
<reference evidence="1" key="1">
    <citation type="submission" date="2014-09" db="EMBL/GenBank/DDBJ databases">
        <authorList>
            <person name="Magalhaes I.L.F."/>
            <person name="Oliveira U."/>
            <person name="Santos F.R."/>
            <person name="Vidigal T.H.D.A."/>
            <person name="Brescovit A.D."/>
            <person name="Santos A.J."/>
        </authorList>
    </citation>
    <scope>NUCLEOTIDE SEQUENCE</scope>
    <source>
        <tissue evidence="1">Shoot tissue taken approximately 20 cm above the soil surface</tissue>
    </source>
</reference>
<accession>A0A0A8Z2G6</accession>
<proteinExistence type="predicted"/>
<dbReference type="EMBL" id="GBRH01266950">
    <property type="protein sequence ID" value="JAD30945.1"/>
    <property type="molecule type" value="Transcribed_RNA"/>
</dbReference>
<sequence>MLQYLCRPNCLDPVSKNVVKPIPTNLVAH</sequence>
<name>A0A0A8Z2G6_ARUDO</name>
<reference evidence="1" key="2">
    <citation type="journal article" date="2015" name="Data Brief">
        <title>Shoot transcriptome of the giant reed, Arundo donax.</title>
        <authorList>
            <person name="Barrero R.A."/>
            <person name="Guerrero F.D."/>
            <person name="Moolhuijzen P."/>
            <person name="Goolsby J.A."/>
            <person name="Tidwell J."/>
            <person name="Bellgard S.E."/>
            <person name="Bellgard M.I."/>
        </authorList>
    </citation>
    <scope>NUCLEOTIDE SEQUENCE</scope>
    <source>
        <tissue evidence="1">Shoot tissue taken approximately 20 cm above the soil surface</tissue>
    </source>
</reference>
<organism evidence="1">
    <name type="scientific">Arundo donax</name>
    <name type="common">Giant reed</name>
    <name type="synonym">Donax arundinaceus</name>
    <dbReference type="NCBI Taxonomy" id="35708"/>
    <lineage>
        <taxon>Eukaryota</taxon>
        <taxon>Viridiplantae</taxon>
        <taxon>Streptophyta</taxon>
        <taxon>Embryophyta</taxon>
        <taxon>Tracheophyta</taxon>
        <taxon>Spermatophyta</taxon>
        <taxon>Magnoliopsida</taxon>
        <taxon>Liliopsida</taxon>
        <taxon>Poales</taxon>
        <taxon>Poaceae</taxon>
        <taxon>PACMAD clade</taxon>
        <taxon>Arundinoideae</taxon>
        <taxon>Arundineae</taxon>
        <taxon>Arundo</taxon>
    </lineage>
</organism>